<name>A0A6P3I599_BISBB</name>
<feature type="non-terminal residue" evidence="12">
    <location>
        <position position="1"/>
    </location>
</feature>
<evidence type="ECO:0000256" key="7">
    <source>
        <dbReference type="ARBA" id="ARBA00071048"/>
    </source>
</evidence>
<dbReference type="GO" id="GO:0031397">
    <property type="term" value="P:negative regulation of protein ubiquitination"/>
    <property type="evidence" value="ECO:0007669"/>
    <property type="project" value="UniProtKB-ARBA"/>
</dbReference>
<organism evidence="11 12">
    <name type="scientific">Bison bison bison</name>
    <name type="common">North American plains bison</name>
    <dbReference type="NCBI Taxonomy" id="43346"/>
    <lineage>
        <taxon>Eukaryota</taxon>
        <taxon>Metazoa</taxon>
        <taxon>Chordata</taxon>
        <taxon>Craniata</taxon>
        <taxon>Vertebrata</taxon>
        <taxon>Euteleostomi</taxon>
        <taxon>Mammalia</taxon>
        <taxon>Eutheria</taxon>
        <taxon>Laurasiatheria</taxon>
        <taxon>Artiodactyla</taxon>
        <taxon>Ruminantia</taxon>
        <taxon>Pecora</taxon>
        <taxon>Bovidae</taxon>
        <taxon>Bovinae</taxon>
        <taxon>Bison</taxon>
    </lineage>
</organism>
<dbReference type="PANTHER" id="PTHR12334">
    <property type="entry name" value="BAG FAMILY MOLECULAR CHAPERONE REGULATOR 2"/>
    <property type="match status" value="1"/>
</dbReference>
<dbReference type="RefSeq" id="XP_010846827.1">
    <property type="nucleotide sequence ID" value="XM_010848525.1"/>
</dbReference>
<dbReference type="CTD" id="9532"/>
<dbReference type="GO" id="GO:0050821">
    <property type="term" value="P:protein stabilization"/>
    <property type="evidence" value="ECO:0007669"/>
    <property type="project" value="TreeGrafter"/>
</dbReference>
<evidence type="ECO:0000256" key="9">
    <source>
        <dbReference type="SAM" id="Coils"/>
    </source>
</evidence>
<proteinExistence type="predicted"/>
<dbReference type="InterPro" id="IPR003103">
    <property type="entry name" value="BAG_domain"/>
</dbReference>
<evidence type="ECO:0000259" key="10">
    <source>
        <dbReference type="PROSITE" id="PS51035"/>
    </source>
</evidence>
<keyword evidence="11" id="KW-1185">Reference proteome</keyword>
<feature type="domain" description="BAG" evidence="10">
    <location>
        <begin position="91"/>
        <end position="171"/>
    </location>
</feature>
<evidence type="ECO:0000256" key="3">
    <source>
        <dbReference type="ARBA" id="ARBA00023054"/>
    </source>
</evidence>
<gene>
    <name evidence="12" type="primary">BAG2</name>
</gene>
<evidence type="ECO:0000256" key="6">
    <source>
        <dbReference type="ARBA" id="ARBA00064798"/>
    </source>
</evidence>
<dbReference type="GO" id="GO:0051087">
    <property type="term" value="F:protein-folding chaperone binding"/>
    <property type="evidence" value="ECO:0007669"/>
    <property type="project" value="InterPro"/>
</dbReference>
<dbReference type="Gene3D" id="1.20.58.890">
    <property type="match status" value="1"/>
</dbReference>
<keyword evidence="1" id="KW-0597">Phosphoprotein</keyword>
<dbReference type="GO" id="GO:0045862">
    <property type="term" value="P:positive regulation of proteolysis"/>
    <property type="evidence" value="ECO:0007669"/>
    <property type="project" value="UniProtKB-ARBA"/>
</dbReference>
<evidence type="ECO:0000256" key="1">
    <source>
        <dbReference type="ARBA" id="ARBA00022553"/>
    </source>
</evidence>
<comment type="subunit">
    <text evidence="6">Binds to the ATPase domain of HSP/HSC70 chaperones. May interact with NWD1. Interacts with HSPA1A (via NBD), HSPA1B (via NBD) and HSPA8. May interact with DNJC9; the interaction seems to be histone-dependent.</text>
</comment>
<dbReference type="GeneID" id="104994860"/>
<evidence type="ECO:0000256" key="4">
    <source>
        <dbReference type="ARBA" id="ARBA00023186"/>
    </source>
</evidence>
<feature type="coiled-coil region" evidence="9">
    <location>
        <begin position="146"/>
        <end position="176"/>
    </location>
</feature>
<keyword evidence="2" id="KW-0007">Acetylation</keyword>
<keyword evidence="3 9" id="KW-0175">Coiled coil</keyword>
<evidence type="ECO:0000313" key="11">
    <source>
        <dbReference type="Proteomes" id="UP000515208"/>
    </source>
</evidence>
<dbReference type="OrthoDB" id="6284251at2759"/>
<reference evidence="12" key="1">
    <citation type="submission" date="2025-08" db="UniProtKB">
        <authorList>
            <consortium name="RefSeq"/>
        </authorList>
    </citation>
    <scope>IDENTIFICATION</scope>
    <source>
        <tissue evidence="12">Blood</tissue>
    </source>
</reference>
<protein>
    <recommendedName>
        <fullName evidence="7">BAG family molecular chaperone regulator 2</fullName>
    </recommendedName>
    <alternativeName>
        <fullName evidence="8">Bcl-2-associated athanogene 2</fullName>
    </alternativeName>
</protein>
<evidence type="ECO:0000313" key="12">
    <source>
        <dbReference type="RefSeq" id="XP_010846827.1"/>
    </source>
</evidence>
<sequence length="193" mass="21548">RGGRGGRTRLPCTDCVPARRVEALREAATAVEQEKEVLLEMIHSIQNSQDMRQISDGEREELNLTANRLMGRTLTVEVSVETIRSPQQQESLKHATRIIDEVVSKFLDDLGNARSHLMSLYSACSSEVPAGPVDQKFQSIVIGCALEDQKKIKRRLETLLRNIENADKAIKLLEHSKGAASKTLQQNAEARFN</sequence>
<comment type="function">
    <text evidence="5">Co-chaperone for HSP70 and HSC70 chaperone proteins. Acts as a nucleotide-exchange factor (NEF) promoting the release of ADP from the HSP70 and HSC70 proteins thereby triggering client/substrate protein release.</text>
</comment>
<evidence type="ECO:0000256" key="8">
    <source>
        <dbReference type="ARBA" id="ARBA00078715"/>
    </source>
</evidence>
<dbReference type="InterPro" id="IPR037689">
    <property type="entry name" value="BAG2"/>
</dbReference>
<evidence type="ECO:0000256" key="5">
    <source>
        <dbReference type="ARBA" id="ARBA00053545"/>
    </source>
</evidence>
<evidence type="ECO:0000256" key="2">
    <source>
        <dbReference type="ARBA" id="ARBA00022990"/>
    </source>
</evidence>
<dbReference type="GO" id="GO:0000774">
    <property type="term" value="F:adenyl-nucleotide exchange factor activity"/>
    <property type="evidence" value="ECO:0007669"/>
    <property type="project" value="InterPro"/>
</dbReference>
<dbReference type="AlphaFoldDB" id="A0A6P3I599"/>
<dbReference type="FunFam" id="1.20.58.890:FF:000001">
    <property type="entry name" value="BAG family molecular chaperone regulator 2"/>
    <property type="match status" value="1"/>
</dbReference>
<dbReference type="Proteomes" id="UP000515208">
    <property type="component" value="Unplaced"/>
</dbReference>
<keyword evidence="4" id="KW-0143">Chaperone</keyword>
<dbReference type="PANTHER" id="PTHR12334:SF6">
    <property type="entry name" value="BAG FAMILY MOLECULAR CHAPERONE REGULATOR 2"/>
    <property type="match status" value="1"/>
</dbReference>
<accession>A0A6P3I599</accession>
<dbReference type="KEGG" id="bbis:104994860"/>
<dbReference type="SMART" id="SM00264">
    <property type="entry name" value="BAG"/>
    <property type="match status" value="1"/>
</dbReference>
<dbReference type="PROSITE" id="PS51035">
    <property type="entry name" value="BAG"/>
    <property type="match status" value="1"/>
</dbReference>